<feature type="region of interest" description="Disordered" evidence="3">
    <location>
        <begin position="294"/>
        <end position="315"/>
    </location>
</feature>
<feature type="region of interest" description="Disordered" evidence="3">
    <location>
        <begin position="343"/>
        <end position="476"/>
    </location>
</feature>
<dbReference type="InterPro" id="IPR000182">
    <property type="entry name" value="GNAT_dom"/>
</dbReference>
<evidence type="ECO:0000259" key="4">
    <source>
        <dbReference type="PROSITE" id="PS51186"/>
    </source>
</evidence>
<feature type="compositionally biased region" description="Pro residues" evidence="3">
    <location>
        <begin position="44"/>
        <end position="64"/>
    </location>
</feature>
<evidence type="ECO:0000256" key="3">
    <source>
        <dbReference type="SAM" id="MobiDB-lite"/>
    </source>
</evidence>
<feature type="compositionally biased region" description="Pro residues" evidence="3">
    <location>
        <begin position="393"/>
        <end position="408"/>
    </location>
</feature>
<dbReference type="InterPro" id="IPR051556">
    <property type="entry name" value="N-term/lysine_N-AcTrnsfr"/>
</dbReference>
<dbReference type="Proteomes" id="UP001303222">
    <property type="component" value="Unassembled WGS sequence"/>
</dbReference>
<feature type="compositionally biased region" description="Pro residues" evidence="3">
    <location>
        <begin position="347"/>
        <end position="362"/>
    </location>
</feature>
<feature type="region of interest" description="Disordered" evidence="3">
    <location>
        <begin position="1"/>
        <end position="81"/>
    </location>
</feature>
<keyword evidence="1" id="KW-0808">Transferase</keyword>
<protein>
    <recommendedName>
        <fullName evidence="4">N-acetyltransferase domain-containing protein</fullName>
    </recommendedName>
</protein>
<accession>A0AAN6SIQ5</accession>
<organism evidence="5 6">
    <name type="scientific">Pseudoneurospora amorphoporcata</name>
    <dbReference type="NCBI Taxonomy" id="241081"/>
    <lineage>
        <taxon>Eukaryota</taxon>
        <taxon>Fungi</taxon>
        <taxon>Dikarya</taxon>
        <taxon>Ascomycota</taxon>
        <taxon>Pezizomycotina</taxon>
        <taxon>Sordariomycetes</taxon>
        <taxon>Sordariomycetidae</taxon>
        <taxon>Sordariales</taxon>
        <taxon>Sordariaceae</taxon>
        <taxon>Pseudoneurospora</taxon>
    </lineage>
</organism>
<dbReference type="GO" id="GO:0007064">
    <property type="term" value="P:mitotic sister chromatid cohesion"/>
    <property type="evidence" value="ECO:0007669"/>
    <property type="project" value="TreeGrafter"/>
</dbReference>
<evidence type="ECO:0000256" key="1">
    <source>
        <dbReference type="ARBA" id="ARBA00022679"/>
    </source>
</evidence>
<dbReference type="GO" id="GO:0016747">
    <property type="term" value="F:acyltransferase activity, transferring groups other than amino-acyl groups"/>
    <property type="evidence" value="ECO:0007669"/>
    <property type="project" value="InterPro"/>
</dbReference>
<dbReference type="Gene3D" id="3.40.630.30">
    <property type="match status" value="1"/>
</dbReference>
<reference evidence="5" key="2">
    <citation type="submission" date="2023-06" db="EMBL/GenBank/DDBJ databases">
        <authorList>
            <consortium name="Lawrence Berkeley National Laboratory"/>
            <person name="Mondo S.J."/>
            <person name="Hensen N."/>
            <person name="Bonometti L."/>
            <person name="Westerberg I."/>
            <person name="Brannstrom I.O."/>
            <person name="Guillou S."/>
            <person name="Cros-Aarteil S."/>
            <person name="Calhoun S."/>
            <person name="Haridas S."/>
            <person name="Kuo A."/>
            <person name="Pangilinan J."/>
            <person name="Riley R."/>
            <person name="Labutti K."/>
            <person name="Andreopoulos B."/>
            <person name="Lipzen A."/>
            <person name="Chen C."/>
            <person name="Yanf M."/>
            <person name="Daum C."/>
            <person name="Ng V."/>
            <person name="Clum A."/>
            <person name="Steindorff A."/>
            <person name="Ohm R."/>
            <person name="Martin F."/>
            <person name="Silar P."/>
            <person name="Natvig D."/>
            <person name="Lalanne C."/>
            <person name="Gautier V."/>
            <person name="Ament-Velasquez S.L."/>
            <person name="Kruys A."/>
            <person name="Hutchinson M.I."/>
            <person name="Powell A.J."/>
            <person name="Barry K."/>
            <person name="Miller A.N."/>
            <person name="Grigoriev I.V."/>
            <person name="Debuchy R."/>
            <person name="Gladieux P."/>
            <person name="Thoren M.H."/>
            <person name="Johannesson H."/>
        </authorList>
    </citation>
    <scope>NUCLEOTIDE SEQUENCE</scope>
    <source>
        <strain evidence="5">CBS 626.80</strain>
    </source>
</reference>
<dbReference type="PANTHER" id="PTHR42919">
    <property type="entry name" value="N-ALPHA-ACETYLTRANSFERASE"/>
    <property type="match status" value="1"/>
</dbReference>
<evidence type="ECO:0000313" key="6">
    <source>
        <dbReference type="Proteomes" id="UP001303222"/>
    </source>
</evidence>
<name>A0AAN6SIQ5_9PEZI</name>
<dbReference type="EMBL" id="MU859084">
    <property type="protein sequence ID" value="KAK3954798.1"/>
    <property type="molecule type" value="Genomic_DNA"/>
</dbReference>
<feature type="compositionally biased region" description="Low complexity" evidence="3">
    <location>
        <begin position="363"/>
        <end position="378"/>
    </location>
</feature>
<feature type="compositionally biased region" description="Polar residues" evidence="3">
    <location>
        <begin position="30"/>
        <end position="42"/>
    </location>
</feature>
<proteinExistence type="predicted"/>
<reference evidence="5" key="1">
    <citation type="journal article" date="2023" name="Mol. Phylogenet. Evol.">
        <title>Genome-scale phylogeny and comparative genomics of the fungal order Sordariales.</title>
        <authorList>
            <person name="Hensen N."/>
            <person name="Bonometti L."/>
            <person name="Westerberg I."/>
            <person name="Brannstrom I.O."/>
            <person name="Guillou S."/>
            <person name="Cros-Aarteil S."/>
            <person name="Calhoun S."/>
            <person name="Haridas S."/>
            <person name="Kuo A."/>
            <person name="Mondo S."/>
            <person name="Pangilinan J."/>
            <person name="Riley R."/>
            <person name="LaButti K."/>
            <person name="Andreopoulos B."/>
            <person name="Lipzen A."/>
            <person name="Chen C."/>
            <person name="Yan M."/>
            <person name="Daum C."/>
            <person name="Ng V."/>
            <person name="Clum A."/>
            <person name="Steindorff A."/>
            <person name="Ohm R.A."/>
            <person name="Martin F."/>
            <person name="Silar P."/>
            <person name="Natvig D.O."/>
            <person name="Lalanne C."/>
            <person name="Gautier V."/>
            <person name="Ament-Velasquez S.L."/>
            <person name="Kruys A."/>
            <person name="Hutchinson M.I."/>
            <person name="Powell A.J."/>
            <person name="Barry K."/>
            <person name="Miller A.N."/>
            <person name="Grigoriev I.V."/>
            <person name="Debuchy R."/>
            <person name="Gladieux P."/>
            <person name="Hiltunen Thoren M."/>
            <person name="Johannesson H."/>
        </authorList>
    </citation>
    <scope>NUCLEOTIDE SEQUENCE</scope>
    <source>
        <strain evidence="5">CBS 626.80</strain>
    </source>
</reference>
<dbReference type="SUPFAM" id="SSF55729">
    <property type="entry name" value="Acyl-CoA N-acyltransferases (Nat)"/>
    <property type="match status" value="1"/>
</dbReference>
<dbReference type="PROSITE" id="PS51186">
    <property type="entry name" value="GNAT"/>
    <property type="match status" value="1"/>
</dbReference>
<dbReference type="InterPro" id="IPR016181">
    <property type="entry name" value="Acyl_CoA_acyltransferase"/>
</dbReference>
<sequence length="476" mass="49609">MSRSQQPSILSFFQPKQQHKPQHAPPLQDCVNSAATTASVLSNPPAPPPPPPPSSLTSAPPPQQGPARPGLGPVTATLPANIPVLPSPPSIPSQASIVPVAEHHIAALRRINSLLLQVAYPEVFYAKVLEPLASGLFSRVILWSDDPTSEPKVIGGVVCRLEPNPFLDPSNGQPRAPQLPSAQQQNQSGPAPADSPYHAIYIQSLALLSPYRSLGLAAAALDHIIASASLLPAAGSTIDVRTIYAHVWTENEEGLQWYGQRGFRTEGRDPVRGYYFKLRPDTAWIVRRDIGGSTPTQAPLGAANTLPKRNHLLQPTGTGIMAQSTTATTPATATGVLAAAVNLPSLTTPPPPKSPAGPPPTSSNPNTRSSSTSSFTPPTGTPGAPPASLTPGSAPPPSSSSSTRPPPSTGKSYQNTRPETEWNDLPPEMVQLSVPGAGTPREMTSGATSGVSSRSSSVAPTKKKKGRAYPSAAFGQ</sequence>
<feature type="compositionally biased region" description="Polar residues" evidence="3">
    <location>
        <begin position="1"/>
        <end position="11"/>
    </location>
</feature>
<feature type="region of interest" description="Disordered" evidence="3">
    <location>
        <begin position="166"/>
        <end position="193"/>
    </location>
</feature>
<evidence type="ECO:0000256" key="2">
    <source>
        <dbReference type="ARBA" id="ARBA00023315"/>
    </source>
</evidence>
<dbReference type="AlphaFoldDB" id="A0AAN6SIQ5"/>
<dbReference type="PANTHER" id="PTHR42919:SF8">
    <property type="entry name" value="N-ALPHA-ACETYLTRANSFERASE 50"/>
    <property type="match status" value="1"/>
</dbReference>
<evidence type="ECO:0000313" key="5">
    <source>
        <dbReference type="EMBL" id="KAK3954798.1"/>
    </source>
</evidence>
<comment type="caution">
    <text evidence="5">The sequence shown here is derived from an EMBL/GenBank/DDBJ whole genome shotgun (WGS) entry which is preliminary data.</text>
</comment>
<feature type="compositionally biased region" description="Low complexity" evidence="3">
    <location>
        <begin position="444"/>
        <end position="459"/>
    </location>
</feature>
<gene>
    <name evidence="5" type="ORF">QBC32DRAFT_335059</name>
</gene>
<feature type="compositionally biased region" description="Polar residues" evidence="3">
    <location>
        <begin position="180"/>
        <end position="189"/>
    </location>
</feature>
<dbReference type="GO" id="GO:0031415">
    <property type="term" value="C:NatA complex"/>
    <property type="evidence" value="ECO:0007669"/>
    <property type="project" value="TreeGrafter"/>
</dbReference>
<feature type="domain" description="N-acetyltransferase" evidence="4">
    <location>
        <begin position="95"/>
        <end position="291"/>
    </location>
</feature>
<keyword evidence="6" id="KW-1185">Reference proteome</keyword>
<keyword evidence="2" id="KW-0012">Acyltransferase</keyword>